<dbReference type="SUPFAM" id="SSF54593">
    <property type="entry name" value="Glyoxalase/Bleomycin resistance protein/Dihydroxybiphenyl dioxygenase"/>
    <property type="match status" value="1"/>
</dbReference>
<dbReference type="Pfam" id="PF00903">
    <property type="entry name" value="Glyoxalase"/>
    <property type="match status" value="1"/>
</dbReference>
<dbReference type="PROSITE" id="PS51819">
    <property type="entry name" value="VOC"/>
    <property type="match status" value="1"/>
</dbReference>
<dbReference type="EMBL" id="RBID01000014">
    <property type="protein sequence ID" value="RKQ58797.1"/>
    <property type="molecule type" value="Genomic_DNA"/>
</dbReference>
<name>A0A495BD75_VOGIN</name>
<comment type="caution">
    <text evidence="2">The sequence shown here is derived from an EMBL/GenBank/DDBJ whole genome shotgun (WGS) entry which is preliminary data.</text>
</comment>
<protein>
    <submittedName>
        <fullName evidence="2">Glyoxalase/bleomycin resistance protein/dioxygenase superfamily protein</fullName>
    </submittedName>
</protein>
<dbReference type="InterPro" id="IPR037523">
    <property type="entry name" value="VOC_core"/>
</dbReference>
<dbReference type="PANTHER" id="PTHR41294">
    <property type="entry name" value="CADMIUM-INDUCED PROTEIN CADI"/>
    <property type="match status" value="1"/>
</dbReference>
<dbReference type="InterPro" id="IPR049789">
    <property type="entry name" value="ArsI/CadI-like"/>
</dbReference>
<dbReference type="Proteomes" id="UP000279384">
    <property type="component" value="Unassembled WGS sequence"/>
</dbReference>
<dbReference type="InterPro" id="IPR052393">
    <property type="entry name" value="Cadmium-induced_rsp"/>
</dbReference>
<keyword evidence="2" id="KW-0223">Dioxygenase</keyword>
<organism evidence="2 3">
    <name type="scientific">Vogesella indigofera</name>
    <name type="common">Pseudomonas indigofera</name>
    <dbReference type="NCBI Taxonomy" id="45465"/>
    <lineage>
        <taxon>Bacteria</taxon>
        <taxon>Pseudomonadati</taxon>
        <taxon>Pseudomonadota</taxon>
        <taxon>Betaproteobacteria</taxon>
        <taxon>Neisseriales</taxon>
        <taxon>Chromobacteriaceae</taxon>
        <taxon>Vogesella</taxon>
    </lineage>
</organism>
<reference evidence="2 3" key="1">
    <citation type="submission" date="2018-10" db="EMBL/GenBank/DDBJ databases">
        <title>Genomic Encyclopedia of Type Strains, Phase IV (KMG-IV): sequencing the most valuable type-strain genomes for metagenomic binning, comparative biology and taxonomic classification.</title>
        <authorList>
            <person name="Goeker M."/>
        </authorList>
    </citation>
    <scope>NUCLEOTIDE SEQUENCE [LARGE SCALE GENOMIC DNA]</scope>
    <source>
        <strain evidence="2 3">DSM 3303</strain>
    </source>
</reference>
<dbReference type="Gene3D" id="3.10.180.10">
    <property type="entry name" value="2,3-Dihydroxybiphenyl 1,2-Dioxygenase, domain 1"/>
    <property type="match status" value="1"/>
</dbReference>
<dbReference type="PANTHER" id="PTHR41294:SF1">
    <property type="entry name" value="CADMIUM-INDUCED PROTEIN CADI"/>
    <property type="match status" value="1"/>
</dbReference>
<dbReference type="AlphaFoldDB" id="A0A495BD75"/>
<proteinExistence type="predicted"/>
<dbReference type="GO" id="GO:0051213">
    <property type="term" value="F:dioxygenase activity"/>
    <property type="evidence" value="ECO:0007669"/>
    <property type="project" value="UniProtKB-KW"/>
</dbReference>
<sequence>MKRLHIHVSVDELATSVRFYNALFGAEPTVLKPDYAKWLLDDPRVNFAISQRGAPAGLDHLGIQAENGDELAELKQRIDAAGMAALTEEGTTCCYAKSDKHWVQDPSGIAWETYHTLDSAPTYNDAPAAAAANPDSCCAPAPAALAAADACCAPADSSATASACCAPAPQKIQLIARKNIEAIVSRERKSRD</sequence>
<gene>
    <name evidence="2" type="ORF">C8E02_1769</name>
</gene>
<dbReference type="NCBIfam" id="NF041414">
    <property type="entry name" value="ArsI_CadI_VOC"/>
    <property type="match status" value="1"/>
</dbReference>
<dbReference type="GO" id="GO:0046686">
    <property type="term" value="P:response to cadmium ion"/>
    <property type="evidence" value="ECO:0007669"/>
    <property type="project" value="TreeGrafter"/>
</dbReference>
<dbReference type="RefSeq" id="WP_120810464.1">
    <property type="nucleotide sequence ID" value="NZ_RBID01000014.1"/>
</dbReference>
<evidence type="ECO:0000313" key="3">
    <source>
        <dbReference type="Proteomes" id="UP000279384"/>
    </source>
</evidence>
<accession>A0A495BD75</accession>
<feature type="domain" description="VOC" evidence="1">
    <location>
        <begin position="2"/>
        <end position="116"/>
    </location>
</feature>
<evidence type="ECO:0000313" key="2">
    <source>
        <dbReference type="EMBL" id="RKQ58797.1"/>
    </source>
</evidence>
<dbReference type="InterPro" id="IPR004360">
    <property type="entry name" value="Glyas_Fos-R_dOase_dom"/>
</dbReference>
<evidence type="ECO:0000259" key="1">
    <source>
        <dbReference type="PROSITE" id="PS51819"/>
    </source>
</evidence>
<dbReference type="InterPro" id="IPR029068">
    <property type="entry name" value="Glyas_Bleomycin-R_OHBP_Dase"/>
</dbReference>
<keyword evidence="2" id="KW-0560">Oxidoreductase</keyword>